<evidence type="ECO:0000313" key="2">
    <source>
        <dbReference type="EMBL" id="EQL00444.1"/>
    </source>
</evidence>
<reference evidence="2 3" key="1">
    <citation type="journal article" date="2013" name="Chin. Sci. Bull.">
        <title>Genome survey uncovers the secrets of sex and lifestyle in caterpillar fungus.</title>
        <authorList>
            <person name="Hu X."/>
            <person name="Zhang Y."/>
            <person name="Xiao G."/>
            <person name="Zheng P."/>
            <person name="Xia Y."/>
            <person name="Zhang X."/>
            <person name="St Leger R.J."/>
            <person name="Liu X."/>
            <person name="Wang C."/>
        </authorList>
    </citation>
    <scope>NUCLEOTIDE SEQUENCE [LARGE SCALE GENOMIC DNA]</scope>
    <source>
        <strain evidence="3">Co18 / CGMCC 3.14243</strain>
        <tissue evidence="2">Fruit-body</tissue>
    </source>
</reference>
<accession>T5ACX4</accession>
<evidence type="ECO:0000256" key="1">
    <source>
        <dbReference type="SAM" id="MobiDB-lite"/>
    </source>
</evidence>
<evidence type="ECO:0000313" key="3">
    <source>
        <dbReference type="Proteomes" id="UP000019374"/>
    </source>
</evidence>
<dbReference type="Proteomes" id="UP000019374">
    <property type="component" value="Unassembled WGS sequence"/>
</dbReference>
<name>T5ACX4_OPHSC</name>
<dbReference type="EMBL" id="KE652809">
    <property type="protein sequence ID" value="EQL00444.1"/>
    <property type="molecule type" value="Genomic_DNA"/>
</dbReference>
<proteinExistence type="predicted"/>
<sequence length="98" mass="10139">MGHRSIQPAGHEASPTETSPLLKSVSGSADVSGDCVASDTRGTWSHEARVIASYSAPLIVTFLLQYSVDASSLIAAGRLGKVELGAVSRACKSPRTDP</sequence>
<dbReference type="HOGENOM" id="CLU_2334192_0_0_1"/>
<gene>
    <name evidence="2" type="ORF">OCS_03834</name>
</gene>
<feature type="compositionally biased region" description="Polar residues" evidence="1">
    <location>
        <begin position="15"/>
        <end position="29"/>
    </location>
</feature>
<organism evidence="2 3">
    <name type="scientific">Ophiocordyceps sinensis (strain Co18 / CGMCC 3.14243)</name>
    <name type="common">Yarsagumba caterpillar fungus</name>
    <name type="synonym">Hirsutella sinensis</name>
    <dbReference type="NCBI Taxonomy" id="911162"/>
    <lineage>
        <taxon>Eukaryota</taxon>
        <taxon>Fungi</taxon>
        <taxon>Dikarya</taxon>
        <taxon>Ascomycota</taxon>
        <taxon>Pezizomycotina</taxon>
        <taxon>Sordariomycetes</taxon>
        <taxon>Hypocreomycetidae</taxon>
        <taxon>Hypocreales</taxon>
        <taxon>Ophiocordycipitaceae</taxon>
        <taxon>Ophiocordyceps</taxon>
    </lineage>
</organism>
<protein>
    <submittedName>
        <fullName evidence="2">Multi antimicrobial extrusion protein</fullName>
    </submittedName>
</protein>
<feature type="region of interest" description="Disordered" evidence="1">
    <location>
        <begin position="1"/>
        <end position="32"/>
    </location>
</feature>
<dbReference type="AlphaFoldDB" id="T5ACX4"/>